<dbReference type="AlphaFoldDB" id="A0A0D0CQC4"/>
<reference evidence="2 3" key="1">
    <citation type="submission" date="2014-04" db="EMBL/GenBank/DDBJ databases">
        <title>Evolutionary Origins and Diversification of the Mycorrhizal Mutualists.</title>
        <authorList>
            <consortium name="DOE Joint Genome Institute"/>
            <consortium name="Mycorrhizal Genomics Consortium"/>
            <person name="Kohler A."/>
            <person name="Kuo A."/>
            <person name="Nagy L.G."/>
            <person name="Floudas D."/>
            <person name="Copeland A."/>
            <person name="Barry K.W."/>
            <person name="Cichocki N."/>
            <person name="Veneault-Fourrey C."/>
            <person name="LaButti K."/>
            <person name="Lindquist E.A."/>
            <person name="Lipzen A."/>
            <person name="Lundell T."/>
            <person name="Morin E."/>
            <person name="Murat C."/>
            <person name="Riley R."/>
            <person name="Ohm R."/>
            <person name="Sun H."/>
            <person name="Tunlid A."/>
            <person name="Henrissat B."/>
            <person name="Grigoriev I.V."/>
            <person name="Hibbett D.S."/>
            <person name="Martin F."/>
        </authorList>
    </citation>
    <scope>NUCLEOTIDE SEQUENCE [LARGE SCALE GENOMIC DNA]</scope>
    <source>
        <strain evidence="2 3">FD-317 M1</strain>
    </source>
</reference>
<evidence type="ECO:0000256" key="1">
    <source>
        <dbReference type="SAM" id="MobiDB-lite"/>
    </source>
</evidence>
<feature type="region of interest" description="Disordered" evidence="1">
    <location>
        <begin position="53"/>
        <end position="119"/>
    </location>
</feature>
<feature type="region of interest" description="Disordered" evidence="1">
    <location>
        <begin position="254"/>
        <end position="454"/>
    </location>
</feature>
<proteinExistence type="predicted"/>
<feature type="compositionally biased region" description="Polar residues" evidence="1">
    <location>
        <begin position="56"/>
        <end position="72"/>
    </location>
</feature>
<dbReference type="Proteomes" id="UP000053593">
    <property type="component" value="Unassembled WGS sequence"/>
</dbReference>
<feature type="region of interest" description="Disordered" evidence="1">
    <location>
        <begin position="181"/>
        <end position="202"/>
    </location>
</feature>
<feature type="compositionally biased region" description="Polar residues" evidence="1">
    <location>
        <begin position="96"/>
        <end position="111"/>
    </location>
</feature>
<gene>
    <name evidence="2" type="ORF">GYMLUDRAFT_246953</name>
</gene>
<evidence type="ECO:0000313" key="2">
    <source>
        <dbReference type="EMBL" id="KIK57613.1"/>
    </source>
</evidence>
<feature type="compositionally biased region" description="Basic residues" evidence="1">
    <location>
        <begin position="353"/>
        <end position="371"/>
    </location>
</feature>
<organism evidence="2 3">
    <name type="scientific">Collybiopsis luxurians FD-317 M1</name>
    <dbReference type="NCBI Taxonomy" id="944289"/>
    <lineage>
        <taxon>Eukaryota</taxon>
        <taxon>Fungi</taxon>
        <taxon>Dikarya</taxon>
        <taxon>Basidiomycota</taxon>
        <taxon>Agaricomycotina</taxon>
        <taxon>Agaricomycetes</taxon>
        <taxon>Agaricomycetidae</taxon>
        <taxon>Agaricales</taxon>
        <taxon>Marasmiineae</taxon>
        <taxon>Omphalotaceae</taxon>
        <taxon>Collybiopsis</taxon>
        <taxon>Collybiopsis luxurians</taxon>
    </lineage>
</organism>
<evidence type="ECO:0000313" key="3">
    <source>
        <dbReference type="Proteomes" id="UP000053593"/>
    </source>
</evidence>
<feature type="compositionally biased region" description="Basic residues" evidence="1">
    <location>
        <begin position="266"/>
        <end position="279"/>
    </location>
</feature>
<name>A0A0D0CQC4_9AGAR</name>
<feature type="compositionally biased region" description="Basic residues" evidence="1">
    <location>
        <begin position="302"/>
        <end position="325"/>
    </location>
</feature>
<feature type="compositionally biased region" description="Low complexity" evidence="1">
    <location>
        <begin position="427"/>
        <end position="443"/>
    </location>
</feature>
<sequence length="454" mass="49184">MSTQSNDNNTLSNWYNFWSRIPQCVGAPNPNSNANSNRSDAPNETGARISYAAAVSRSSSQPRSAELPSSNVEAGVTTTVDNVNNVDSTTAEGYYSTGNIVDNDPAVSSTSEPEDENGHPWIKVQHRHKTKSLDNIRDLRYKGQFKPSKLTEEQVSMVQAAENNLTSAQREAIHKCNKMVNRKQRTENRPASPQPTPGPSSYVAKGKFVDNNHDISDKELNVEAQKEALANWNAIRDVENNHATDKCQEPVQQIEASEHEVSSKVSKSHKASGLKKCKAAKAEGAEAEAAESLSNDKQIVDKKHKKSTKMKITKHAKLPKSKVKGHSAEPSDNRLSMQPVDQLPGDSFLVKSLKNRSRKSKKQSTKGKKHAPVPSDSSDSSSSSSSDESGSGSLSSSEDESSSDSVSNSESDSEGVSSSESEDRSNLLKPDSSGSSSSKSLDSSDSEGWSHQRH</sequence>
<keyword evidence="3" id="KW-1185">Reference proteome</keyword>
<accession>A0A0D0CQC4</accession>
<feature type="compositionally biased region" description="Low complexity" evidence="1">
    <location>
        <begin position="375"/>
        <end position="396"/>
    </location>
</feature>
<dbReference type="HOGENOM" id="CLU_602770_0_0_1"/>
<feature type="compositionally biased region" description="Low complexity" evidence="1">
    <location>
        <begin position="76"/>
        <end position="90"/>
    </location>
</feature>
<dbReference type="EMBL" id="KN834790">
    <property type="protein sequence ID" value="KIK57613.1"/>
    <property type="molecule type" value="Genomic_DNA"/>
</dbReference>
<feature type="compositionally biased region" description="Low complexity" evidence="1">
    <location>
        <begin position="403"/>
        <end position="419"/>
    </location>
</feature>
<protein>
    <submittedName>
        <fullName evidence="2">Uncharacterized protein</fullName>
    </submittedName>
</protein>
<dbReference type="OrthoDB" id="3070525at2759"/>